<evidence type="ECO:0000313" key="2">
    <source>
        <dbReference type="Proteomes" id="UP000741013"/>
    </source>
</evidence>
<dbReference type="Proteomes" id="UP000741013">
    <property type="component" value="Unassembled WGS sequence"/>
</dbReference>
<accession>A0ABS4Q0F7</accession>
<evidence type="ECO:0000313" key="1">
    <source>
        <dbReference type="EMBL" id="MBP2184614.1"/>
    </source>
</evidence>
<name>A0ABS4Q0F7_9PSEU</name>
<reference evidence="1 2" key="1">
    <citation type="submission" date="2021-03" db="EMBL/GenBank/DDBJ databases">
        <title>Sequencing the genomes of 1000 actinobacteria strains.</title>
        <authorList>
            <person name="Klenk H.-P."/>
        </authorList>
    </citation>
    <scope>NUCLEOTIDE SEQUENCE [LARGE SCALE GENOMIC DNA]</scope>
    <source>
        <strain evidence="1 2">DSM 45510</strain>
    </source>
</reference>
<protein>
    <submittedName>
        <fullName evidence="1">Uncharacterized protein YukE</fullName>
    </submittedName>
</protein>
<proteinExistence type="predicted"/>
<dbReference type="SUPFAM" id="SSF140453">
    <property type="entry name" value="EsxAB dimer-like"/>
    <property type="match status" value="1"/>
</dbReference>
<comment type="caution">
    <text evidence="1">The sequence shown here is derived from an EMBL/GenBank/DDBJ whole genome shotgun (WGS) entry which is preliminary data.</text>
</comment>
<gene>
    <name evidence="1" type="ORF">JOM49_006140</name>
</gene>
<organism evidence="1 2">
    <name type="scientific">Amycolatopsis magusensis</name>
    <dbReference type="NCBI Taxonomy" id="882444"/>
    <lineage>
        <taxon>Bacteria</taxon>
        <taxon>Bacillati</taxon>
        <taxon>Actinomycetota</taxon>
        <taxon>Actinomycetes</taxon>
        <taxon>Pseudonocardiales</taxon>
        <taxon>Pseudonocardiaceae</taxon>
        <taxon>Amycolatopsis</taxon>
    </lineage>
</organism>
<keyword evidence="2" id="KW-1185">Reference proteome</keyword>
<sequence>MTTTEVLADLKSTTAAVENGDWVSAGLGGASTALGILEMTGSPLSAISDAGFGWVRGFVSFLEEPLSQLSADPDAISTSSQGFQTAARSVSAAAGSYREASTAETADWSGSGGTEYRSSAARLADGLEAAAQASTAASGALAGAGEVVAQARDIVTQLIGEAVARINPIVMQALAAAPATGGASIAAAIPQVVQIAVEYGGKIAEKMGILLSSTENLLKLVHGAVAALDVLDQALTALQTPSEPTP</sequence>
<dbReference type="InterPro" id="IPR036689">
    <property type="entry name" value="ESAT-6-like_sf"/>
</dbReference>
<dbReference type="RefSeq" id="WP_308158928.1">
    <property type="nucleotide sequence ID" value="NZ_JAGGMS010000001.1"/>
</dbReference>
<dbReference type="EMBL" id="JAGGMS010000001">
    <property type="protein sequence ID" value="MBP2184614.1"/>
    <property type="molecule type" value="Genomic_DNA"/>
</dbReference>